<dbReference type="Proteomes" id="UP001212152">
    <property type="component" value="Unassembled WGS sequence"/>
</dbReference>
<reference evidence="2" key="1">
    <citation type="submission" date="2020-05" db="EMBL/GenBank/DDBJ databases">
        <title>Phylogenomic resolution of chytrid fungi.</title>
        <authorList>
            <person name="Stajich J.E."/>
            <person name="Amses K."/>
            <person name="Simmons R."/>
            <person name="Seto K."/>
            <person name="Myers J."/>
            <person name="Bonds A."/>
            <person name="Quandt C.A."/>
            <person name="Barry K."/>
            <person name="Liu P."/>
            <person name="Grigoriev I."/>
            <person name="Longcore J.E."/>
            <person name="James T.Y."/>
        </authorList>
    </citation>
    <scope>NUCLEOTIDE SEQUENCE</scope>
    <source>
        <strain evidence="2">JEL0379</strain>
    </source>
</reference>
<protein>
    <submittedName>
        <fullName evidence="2">Uncharacterized protein</fullName>
    </submittedName>
</protein>
<evidence type="ECO:0000256" key="1">
    <source>
        <dbReference type="SAM" id="MobiDB-lite"/>
    </source>
</evidence>
<keyword evidence="3" id="KW-1185">Reference proteome</keyword>
<accession>A0AAD5TSK8</accession>
<proteinExistence type="predicted"/>
<sequence length="249" mass="26122">MEVALGAEDRPPLPAETRSSTGASTFMTPQRHLHEAHRPPATSVSTAAHHTSLLAKFEADDASFGDAAHTRMFSGRHLWPGNVDDHKDDAAAAAAEHTGGLLHTNLELSSLLEEYNSQHSVTYPYSAPLSPIITPIKHRDVSDIRCSPPAAAAGMAYTPTPRAVGAGSDQQLATPPTDVGDSRSGGAAAVPHTPQCASPTTAKAIPPITAFQEDMFEWVTPAVGPSTTKPPVKLIVCPEPGCGRGFKTK</sequence>
<dbReference type="AlphaFoldDB" id="A0AAD5TSK8"/>
<comment type="caution">
    <text evidence="2">The sequence shown here is derived from an EMBL/GenBank/DDBJ whole genome shotgun (WGS) entry which is preliminary data.</text>
</comment>
<evidence type="ECO:0000313" key="2">
    <source>
        <dbReference type="EMBL" id="KAJ3183389.1"/>
    </source>
</evidence>
<name>A0AAD5TSK8_9FUNG</name>
<evidence type="ECO:0000313" key="3">
    <source>
        <dbReference type="Proteomes" id="UP001212152"/>
    </source>
</evidence>
<feature type="region of interest" description="Disordered" evidence="1">
    <location>
        <begin position="164"/>
        <end position="201"/>
    </location>
</feature>
<gene>
    <name evidence="2" type="ORF">HDU87_006708</name>
</gene>
<dbReference type="EMBL" id="JADGJQ010000006">
    <property type="protein sequence ID" value="KAJ3183389.1"/>
    <property type="molecule type" value="Genomic_DNA"/>
</dbReference>
<feature type="region of interest" description="Disordered" evidence="1">
    <location>
        <begin position="1"/>
        <end position="24"/>
    </location>
</feature>
<organism evidence="2 3">
    <name type="scientific">Geranomyces variabilis</name>
    <dbReference type="NCBI Taxonomy" id="109894"/>
    <lineage>
        <taxon>Eukaryota</taxon>
        <taxon>Fungi</taxon>
        <taxon>Fungi incertae sedis</taxon>
        <taxon>Chytridiomycota</taxon>
        <taxon>Chytridiomycota incertae sedis</taxon>
        <taxon>Chytridiomycetes</taxon>
        <taxon>Spizellomycetales</taxon>
        <taxon>Powellomycetaceae</taxon>
        <taxon>Geranomyces</taxon>
    </lineage>
</organism>